<proteinExistence type="predicted"/>
<organism evidence="1 2">
    <name type="scientific">Vreelandella titanicae</name>
    <dbReference type="NCBI Taxonomy" id="664683"/>
    <lineage>
        <taxon>Bacteria</taxon>
        <taxon>Pseudomonadati</taxon>
        <taxon>Pseudomonadota</taxon>
        <taxon>Gammaproteobacteria</taxon>
        <taxon>Oceanospirillales</taxon>
        <taxon>Halomonadaceae</taxon>
        <taxon>Vreelandella</taxon>
    </lineage>
</organism>
<dbReference type="Pfam" id="PF05100">
    <property type="entry name" value="Phage_tail_L"/>
    <property type="match status" value="1"/>
</dbReference>
<gene>
    <name evidence="1" type="ORF">FX987_02372</name>
</gene>
<dbReference type="Proteomes" id="UP000509761">
    <property type="component" value="Chromosome"/>
</dbReference>
<dbReference type="GO" id="GO:0030430">
    <property type="term" value="C:host cell cytoplasm"/>
    <property type="evidence" value="ECO:0007669"/>
    <property type="project" value="InterPro"/>
</dbReference>
<evidence type="ECO:0008006" key="3">
    <source>
        <dbReference type="Google" id="ProtNLM"/>
    </source>
</evidence>
<dbReference type="EMBL" id="CP054580">
    <property type="protein sequence ID" value="QKS24590.1"/>
    <property type="molecule type" value="Genomic_DNA"/>
</dbReference>
<name>A0AAP9T0T8_9GAMM</name>
<dbReference type="GO" id="GO:0051536">
    <property type="term" value="F:iron-sulfur cluster binding"/>
    <property type="evidence" value="ECO:0007669"/>
    <property type="project" value="InterPro"/>
</dbReference>
<dbReference type="NCBIfam" id="TIGR01600">
    <property type="entry name" value="phage_tail_L"/>
    <property type="match status" value="1"/>
</dbReference>
<reference evidence="1 2" key="1">
    <citation type="submission" date="2019-12" db="EMBL/GenBank/DDBJ databases">
        <title>Genome sequencing and assembly of endphytes of Porphyra tenera.</title>
        <authorList>
            <person name="Park J.M."/>
            <person name="Shin R."/>
            <person name="Jo S.H."/>
        </authorList>
    </citation>
    <scope>NUCLEOTIDE SEQUENCE [LARGE SCALE GENOMIC DNA]</scope>
    <source>
        <strain evidence="1 2">GPM3</strain>
    </source>
</reference>
<dbReference type="AlphaFoldDB" id="A0AAP9T0T8"/>
<protein>
    <recommendedName>
        <fullName evidence="3">Phage minor tail protein L</fullName>
    </recommendedName>
</protein>
<accession>A0AAP9T0T8</accession>
<dbReference type="GO" id="GO:0046718">
    <property type="term" value="P:symbiont entry into host cell"/>
    <property type="evidence" value="ECO:0007669"/>
    <property type="project" value="InterPro"/>
</dbReference>
<dbReference type="InterPro" id="IPR006487">
    <property type="entry name" value="Phage_lambda_L"/>
</dbReference>
<evidence type="ECO:0000313" key="2">
    <source>
        <dbReference type="Proteomes" id="UP000509761"/>
    </source>
</evidence>
<evidence type="ECO:0000313" key="1">
    <source>
        <dbReference type="EMBL" id="QKS24590.1"/>
    </source>
</evidence>
<dbReference type="RefSeq" id="WP_174788202.1">
    <property type="nucleotide sequence ID" value="NZ_CP054580.1"/>
</dbReference>
<sequence>MSDLIATESQKLYHDTLITLYEIDTALYGGSVIRFHSCSNETLSFNGNDYFPYPITASGFEYNGRGQAPQPTLTASILDLAFSAQLLSANNLENCPVKRIKTYRKFLDDGSDPQPTATIVVDEFYVARMSSKTKDHVSLTLASKMDKRGRQIPGRQIIKGTCMFSYRVWNAESNQFNYINATCPYSGSNNFDINGNATTADKDVCSKDLKGCKLRYGDSPLPFGGFPGAGRY</sequence>
<keyword evidence="2" id="KW-1185">Reference proteome</keyword>